<dbReference type="AlphaFoldDB" id="A0AAU9IFM4"/>
<evidence type="ECO:0000256" key="1">
    <source>
        <dbReference type="SAM" id="MobiDB-lite"/>
    </source>
</evidence>
<accession>A0AAU9IFM4</accession>
<comment type="caution">
    <text evidence="2">The sequence shown here is derived from an EMBL/GenBank/DDBJ whole genome shotgun (WGS) entry which is preliminary data.</text>
</comment>
<dbReference type="Proteomes" id="UP001162131">
    <property type="component" value="Unassembled WGS sequence"/>
</dbReference>
<dbReference type="EMBL" id="CAJZBQ010000005">
    <property type="protein sequence ID" value="CAG9312067.1"/>
    <property type="molecule type" value="Genomic_DNA"/>
</dbReference>
<protein>
    <submittedName>
        <fullName evidence="2">Uncharacterized protein</fullName>
    </submittedName>
</protein>
<name>A0AAU9IFM4_9CILI</name>
<keyword evidence="3" id="KW-1185">Reference proteome</keyword>
<proteinExistence type="predicted"/>
<sequence length="99" mass="10950">MEAKLTSSDSQNSIEDENQGSSYRSRNWEVKFNNKLLIFKLNFTKLYFQKMIYFCLYTQAPAPGLSDPSTASSISSVLSISCQVNPSASSVGVIKARLA</sequence>
<gene>
    <name evidence="2" type="ORF">BSTOLATCC_MIC5598</name>
</gene>
<evidence type="ECO:0000313" key="2">
    <source>
        <dbReference type="EMBL" id="CAG9312067.1"/>
    </source>
</evidence>
<reference evidence="2" key="1">
    <citation type="submission" date="2021-09" db="EMBL/GenBank/DDBJ databases">
        <authorList>
            <consortium name="AG Swart"/>
            <person name="Singh M."/>
            <person name="Singh A."/>
            <person name="Seah K."/>
            <person name="Emmerich C."/>
        </authorList>
    </citation>
    <scope>NUCLEOTIDE SEQUENCE</scope>
    <source>
        <strain evidence="2">ATCC30299</strain>
    </source>
</reference>
<organism evidence="2 3">
    <name type="scientific">Blepharisma stoltei</name>
    <dbReference type="NCBI Taxonomy" id="1481888"/>
    <lineage>
        <taxon>Eukaryota</taxon>
        <taxon>Sar</taxon>
        <taxon>Alveolata</taxon>
        <taxon>Ciliophora</taxon>
        <taxon>Postciliodesmatophora</taxon>
        <taxon>Heterotrichea</taxon>
        <taxon>Heterotrichida</taxon>
        <taxon>Blepharismidae</taxon>
        <taxon>Blepharisma</taxon>
    </lineage>
</organism>
<evidence type="ECO:0000313" key="3">
    <source>
        <dbReference type="Proteomes" id="UP001162131"/>
    </source>
</evidence>
<feature type="region of interest" description="Disordered" evidence="1">
    <location>
        <begin position="1"/>
        <end position="22"/>
    </location>
</feature>